<dbReference type="SUPFAM" id="SSF141523">
    <property type="entry name" value="L,D-transpeptidase catalytic domain-like"/>
    <property type="match status" value="1"/>
</dbReference>
<dbReference type="RefSeq" id="WP_079569065.1">
    <property type="nucleotide sequence ID" value="NZ_LT670818.1"/>
</dbReference>
<evidence type="ECO:0000256" key="6">
    <source>
        <dbReference type="ARBA" id="ARBA00023316"/>
    </source>
</evidence>
<feature type="region of interest" description="Disordered" evidence="8">
    <location>
        <begin position="392"/>
        <end position="462"/>
    </location>
</feature>
<evidence type="ECO:0000256" key="7">
    <source>
        <dbReference type="PROSITE-ProRule" id="PRU01373"/>
    </source>
</evidence>
<keyword evidence="3" id="KW-0808">Transferase</keyword>
<evidence type="ECO:0000256" key="5">
    <source>
        <dbReference type="ARBA" id="ARBA00022984"/>
    </source>
</evidence>
<dbReference type="NCBIfam" id="NF004785">
    <property type="entry name" value="PRK06132.1-2"/>
    <property type="match status" value="1"/>
</dbReference>
<evidence type="ECO:0000313" key="10">
    <source>
        <dbReference type="EMBL" id="SHH15590.1"/>
    </source>
</evidence>
<accession>A0A1M5QPB9</accession>
<dbReference type="GO" id="GO:0071972">
    <property type="term" value="F:peptidoglycan L,D-transpeptidase activity"/>
    <property type="evidence" value="ECO:0007669"/>
    <property type="project" value="TreeGrafter"/>
</dbReference>
<name>A0A1M5QPB9_9BRAD</name>
<dbReference type="PROSITE" id="PS52029">
    <property type="entry name" value="LD_TPASE"/>
    <property type="match status" value="1"/>
</dbReference>
<evidence type="ECO:0000313" key="11">
    <source>
        <dbReference type="Proteomes" id="UP000190675"/>
    </source>
</evidence>
<feature type="compositionally biased region" description="Basic residues" evidence="8">
    <location>
        <begin position="57"/>
        <end position="67"/>
    </location>
</feature>
<dbReference type="OrthoDB" id="463216at2"/>
<keyword evidence="5 7" id="KW-0573">Peptidoglycan synthesis</keyword>
<sequence>MVRVNEYKAVGAGRLWRVAFLTAAAAIGTTARAEAALYDWSDSDTGYFRPGPITQPRRQKPSRHQAKKIVPPGKESAKPQGPVIIAISIEKQHLKIYDANGFFAEAPVSTGMKGHSTPMGVFSVIQKQKLHHSNIYSGAPMPYMQRITWSGIAIHAGVLPGYPASHGCIRMPMAFAMKMWNWTRMGARVVVTPGEITPASFSHPLLVTQKVAPQPAAEPQADAPPAPKSDKASEADTPIEPAISQAKLELRSTVGHAGGAKSIIGEPPGATSLLGQTHTADASGGTAAAKLAITITDAVSSGGNATPPAEFKPDSAPVAADASKPDAKAATNPQTAASETEPVAAKRAEAKSSGDKPSDAIGVEFKSQETATGDAGKQPDHAVVAVQPVPDAAKADVSATGSTISEERPAEKKLGAKADDVKINSQKPDVPQANDKPGEAAKATTGIGPIAPAPDSKKDQTRLPDIAKPAAGKNDTAVVPKRTGQIAVFISRKDSKIYVRQNFAPLFDAPVKIAPSDRPLGTHVFTAEIDKLDANLVHWSVVSLPTPSRYAERRTEDERPSRRHKIAGTAVVEAKPVPDSPAEALDRITIASDTMARITEALSTGASIIVSDQGISAGETGEGTDFIVSLR</sequence>
<dbReference type="InterPro" id="IPR050979">
    <property type="entry name" value="LD-transpeptidase"/>
</dbReference>
<feature type="region of interest" description="Disordered" evidence="8">
    <location>
        <begin position="258"/>
        <end position="278"/>
    </location>
</feature>
<feature type="region of interest" description="Disordered" evidence="8">
    <location>
        <begin position="300"/>
        <end position="378"/>
    </location>
</feature>
<evidence type="ECO:0000256" key="1">
    <source>
        <dbReference type="ARBA" id="ARBA00004752"/>
    </source>
</evidence>
<keyword evidence="4 7" id="KW-0133">Cell shape</keyword>
<evidence type="ECO:0000256" key="3">
    <source>
        <dbReference type="ARBA" id="ARBA00022679"/>
    </source>
</evidence>
<dbReference type="Gene3D" id="2.40.440.10">
    <property type="entry name" value="L,D-transpeptidase catalytic domain-like"/>
    <property type="match status" value="1"/>
</dbReference>
<dbReference type="Proteomes" id="UP000190675">
    <property type="component" value="Chromosome I"/>
</dbReference>
<organism evidence="10 11">
    <name type="scientific">Bradyrhizobium erythrophlei</name>
    <dbReference type="NCBI Taxonomy" id="1437360"/>
    <lineage>
        <taxon>Bacteria</taxon>
        <taxon>Pseudomonadati</taxon>
        <taxon>Pseudomonadota</taxon>
        <taxon>Alphaproteobacteria</taxon>
        <taxon>Hyphomicrobiales</taxon>
        <taxon>Nitrobacteraceae</taxon>
        <taxon>Bradyrhizobium</taxon>
    </lineage>
</organism>
<feature type="compositionally biased region" description="Basic and acidic residues" evidence="8">
    <location>
        <begin position="344"/>
        <end position="358"/>
    </location>
</feature>
<dbReference type="PANTHER" id="PTHR30582:SF2">
    <property type="entry name" value="L,D-TRANSPEPTIDASE YCIB-RELATED"/>
    <property type="match status" value="1"/>
</dbReference>
<evidence type="ECO:0000256" key="4">
    <source>
        <dbReference type="ARBA" id="ARBA00022960"/>
    </source>
</evidence>
<dbReference type="FunFam" id="2.40.440.10:FF:000006">
    <property type="entry name" value="L,D-transpeptidase catalytic domain"/>
    <property type="match status" value="1"/>
</dbReference>
<feature type="active site" description="Nucleophile" evidence="7">
    <location>
        <position position="168"/>
    </location>
</feature>
<feature type="region of interest" description="Disordered" evidence="8">
    <location>
        <begin position="213"/>
        <end position="236"/>
    </location>
</feature>
<feature type="region of interest" description="Disordered" evidence="8">
    <location>
        <begin position="48"/>
        <end position="78"/>
    </location>
</feature>
<comment type="similarity">
    <text evidence="2">Belongs to the YkuD family.</text>
</comment>
<evidence type="ECO:0000259" key="9">
    <source>
        <dbReference type="PROSITE" id="PS52029"/>
    </source>
</evidence>
<dbReference type="GO" id="GO:0016740">
    <property type="term" value="F:transferase activity"/>
    <property type="evidence" value="ECO:0007669"/>
    <property type="project" value="UniProtKB-KW"/>
</dbReference>
<dbReference type="GO" id="GO:0005576">
    <property type="term" value="C:extracellular region"/>
    <property type="evidence" value="ECO:0007669"/>
    <property type="project" value="TreeGrafter"/>
</dbReference>
<dbReference type="GO" id="GO:0071555">
    <property type="term" value="P:cell wall organization"/>
    <property type="evidence" value="ECO:0007669"/>
    <property type="project" value="UniProtKB-UniRule"/>
</dbReference>
<dbReference type="Pfam" id="PF03734">
    <property type="entry name" value="YkuD"/>
    <property type="match status" value="1"/>
</dbReference>
<feature type="compositionally biased region" description="Basic and acidic residues" evidence="8">
    <location>
        <begin position="405"/>
        <end position="422"/>
    </location>
</feature>
<dbReference type="PANTHER" id="PTHR30582">
    <property type="entry name" value="L,D-TRANSPEPTIDASE"/>
    <property type="match status" value="1"/>
</dbReference>
<gene>
    <name evidence="10" type="ORF">SAMN05444169_6051</name>
</gene>
<protein>
    <submittedName>
        <fullName evidence="10">L,D-transpeptidase catalytic domain</fullName>
    </submittedName>
</protein>
<dbReference type="EMBL" id="LT670818">
    <property type="protein sequence ID" value="SHH15590.1"/>
    <property type="molecule type" value="Genomic_DNA"/>
</dbReference>
<proteinExistence type="inferred from homology"/>
<reference evidence="10 11" key="1">
    <citation type="submission" date="2016-11" db="EMBL/GenBank/DDBJ databases">
        <authorList>
            <person name="Jaros S."/>
            <person name="Januszkiewicz K."/>
            <person name="Wedrychowicz H."/>
        </authorList>
    </citation>
    <scope>NUCLEOTIDE SEQUENCE [LARGE SCALE GENOMIC DNA]</scope>
    <source>
        <strain evidence="10 11">GAS242</strain>
    </source>
</reference>
<dbReference type="UniPathway" id="UPA00219"/>
<keyword evidence="6 7" id="KW-0961">Cell wall biogenesis/degradation</keyword>
<comment type="pathway">
    <text evidence="1 7">Cell wall biogenesis; peptidoglycan biosynthesis.</text>
</comment>
<dbReference type="AlphaFoldDB" id="A0A1M5QPB9"/>
<dbReference type="GO" id="GO:0018104">
    <property type="term" value="P:peptidoglycan-protein cross-linking"/>
    <property type="evidence" value="ECO:0007669"/>
    <property type="project" value="TreeGrafter"/>
</dbReference>
<dbReference type="CDD" id="cd16913">
    <property type="entry name" value="YkuD_like"/>
    <property type="match status" value="1"/>
</dbReference>
<dbReference type="InterPro" id="IPR005490">
    <property type="entry name" value="LD_TPept_cat_dom"/>
</dbReference>
<feature type="active site" description="Proton donor/acceptor" evidence="7">
    <location>
        <position position="155"/>
    </location>
</feature>
<dbReference type="InterPro" id="IPR038063">
    <property type="entry name" value="Transpep_catalytic_dom"/>
</dbReference>
<feature type="domain" description="L,D-TPase catalytic" evidence="9">
    <location>
        <begin position="83"/>
        <end position="192"/>
    </location>
</feature>
<evidence type="ECO:0000256" key="8">
    <source>
        <dbReference type="SAM" id="MobiDB-lite"/>
    </source>
</evidence>
<evidence type="ECO:0000256" key="2">
    <source>
        <dbReference type="ARBA" id="ARBA00005992"/>
    </source>
</evidence>
<dbReference type="GO" id="GO:0008360">
    <property type="term" value="P:regulation of cell shape"/>
    <property type="evidence" value="ECO:0007669"/>
    <property type="project" value="UniProtKB-UniRule"/>
</dbReference>